<dbReference type="OrthoDB" id="5582218at2759"/>
<sequence>MTAAPSPAGPLRRSRAAEALSPRATQALIRRNLCAWAQQQKQAPATCLSALDEVLPPLTSRNDVDVEIYALLAIVVRDFVRTWYGGITPDEDFYGEVVHLVAHCTRALEQRLRKLDVEALLLHDLAEIVDQHVQAYRAAHGSVGHQPRVDGRGAYHALVPLPFLVPVPPDGQDEEASGQDEDKTNLDEAARDKEASDQDEAAHDKEASDQDKEPSDQDKDQLRNNEAMHSQLLVQAALAVLLPTEDLENPCLTALVSHLLSDLVIGALVVEKATQPWLLLEAICSLSAALRSKQPPPPWQDDASTRRPSRILALVHALVHAALCLVALARWLLAFTALAPSLPPRRSSSSTAVLDFAAWRCAANLLELRGRKPWLTGLLDLCRCAAVHGPGRLAGLHGSLDRLLSHHIHTLLSPSLIAPSLRSLRGLVFPNNAPLGPSSLRAPENLDALRRRAAAALAALVPNALGRIYFGPCWSPSSPLPDAVLDHVEHLLAVLDDQYCNKHLVYSIIHLFLVKLLPELEEKGVVDLWAERLG</sequence>
<dbReference type="EMBL" id="NJET01000177">
    <property type="protein sequence ID" value="PHH59849.1"/>
    <property type="molecule type" value="Genomic_DNA"/>
</dbReference>
<dbReference type="PROSITE" id="PS51207">
    <property type="entry name" value="PXA"/>
    <property type="match status" value="1"/>
</dbReference>
<dbReference type="STRING" id="1399860.A0A2C5X7K8"/>
<dbReference type="AlphaFoldDB" id="A0A2C5X7K8"/>
<name>A0A2C5X7K8_9HYPO</name>
<evidence type="ECO:0000259" key="2">
    <source>
        <dbReference type="PROSITE" id="PS51207"/>
    </source>
</evidence>
<organism evidence="3 4">
    <name type="scientific">Ophiocordyceps australis</name>
    <dbReference type="NCBI Taxonomy" id="1399860"/>
    <lineage>
        <taxon>Eukaryota</taxon>
        <taxon>Fungi</taxon>
        <taxon>Dikarya</taxon>
        <taxon>Ascomycota</taxon>
        <taxon>Pezizomycotina</taxon>
        <taxon>Sordariomycetes</taxon>
        <taxon>Hypocreomycetidae</taxon>
        <taxon>Hypocreales</taxon>
        <taxon>Ophiocordycipitaceae</taxon>
        <taxon>Ophiocordyceps</taxon>
    </lineage>
</organism>
<dbReference type="GO" id="GO:0035091">
    <property type="term" value="F:phosphatidylinositol binding"/>
    <property type="evidence" value="ECO:0007669"/>
    <property type="project" value="TreeGrafter"/>
</dbReference>
<dbReference type="InterPro" id="IPR003114">
    <property type="entry name" value="Phox_assoc"/>
</dbReference>
<dbReference type="PANTHER" id="PTHR22775:SF3">
    <property type="entry name" value="SORTING NEXIN-13"/>
    <property type="match status" value="1"/>
</dbReference>
<feature type="domain" description="PXA" evidence="2">
    <location>
        <begin position="61"/>
        <end position="288"/>
    </location>
</feature>
<feature type="compositionally biased region" description="Basic and acidic residues" evidence="1">
    <location>
        <begin position="180"/>
        <end position="220"/>
    </location>
</feature>
<proteinExistence type="predicted"/>
<feature type="region of interest" description="Disordered" evidence="1">
    <location>
        <begin position="166"/>
        <end position="220"/>
    </location>
</feature>
<protein>
    <recommendedName>
        <fullName evidence="2">PXA domain-containing protein</fullName>
    </recommendedName>
</protein>
<dbReference type="Pfam" id="PF02194">
    <property type="entry name" value="PXA"/>
    <property type="match status" value="1"/>
</dbReference>
<evidence type="ECO:0000313" key="3">
    <source>
        <dbReference type="EMBL" id="PHH59849.1"/>
    </source>
</evidence>
<dbReference type="PANTHER" id="PTHR22775">
    <property type="entry name" value="SORTING NEXIN"/>
    <property type="match status" value="1"/>
</dbReference>
<evidence type="ECO:0000256" key="1">
    <source>
        <dbReference type="SAM" id="MobiDB-lite"/>
    </source>
</evidence>
<evidence type="ECO:0000313" key="4">
    <source>
        <dbReference type="Proteomes" id="UP000226192"/>
    </source>
</evidence>
<gene>
    <name evidence="3" type="ORF">CDD81_2428</name>
</gene>
<dbReference type="Proteomes" id="UP000226192">
    <property type="component" value="Unassembled WGS sequence"/>
</dbReference>
<accession>A0A2C5X7K8</accession>
<keyword evidence="4" id="KW-1185">Reference proteome</keyword>
<reference evidence="3 4" key="1">
    <citation type="submission" date="2017-06" db="EMBL/GenBank/DDBJ databases">
        <title>Ant-infecting Ophiocordyceps genomes reveal a high diversity of potential behavioral manipulation genes and a possible major role for enterotoxins.</title>
        <authorList>
            <person name="De Bekker C."/>
            <person name="Evans H.C."/>
            <person name="Brachmann A."/>
            <person name="Hughes D.P."/>
        </authorList>
    </citation>
    <scope>NUCLEOTIDE SEQUENCE [LARGE SCALE GENOMIC DNA]</scope>
    <source>
        <strain evidence="3 4">Map64</strain>
    </source>
</reference>
<comment type="caution">
    <text evidence="3">The sequence shown here is derived from an EMBL/GenBank/DDBJ whole genome shotgun (WGS) entry which is preliminary data.</text>
</comment>